<sequence>MPFEQVRPLMGMGGDKIIPKLTGIDADSKQGKSLIRGWSEAFRKVISMTSGEVEASKPDADIVAVALRKFGIPASAALMVGDTHYDAEAAQKAGVRYVLLRRSGGNMNVPGEFYDDELLLEVLENLTFSAD</sequence>
<dbReference type="InterPro" id="IPR023214">
    <property type="entry name" value="HAD_sf"/>
</dbReference>
<keyword evidence="1" id="KW-0378">Hydrolase</keyword>
<reference evidence="1 2" key="1">
    <citation type="submission" date="2019-07" db="EMBL/GenBank/DDBJ databases">
        <title>Deinococcus detaillus sp. nov., isolated from humus soil in Antarctica.</title>
        <authorList>
            <person name="Zhang K."/>
        </authorList>
    </citation>
    <scope>NUCLEOTIDE SEQUENCE [LARGE SCALE GENOMIC DNA]</scope>
    <source>
        <strain evidence="1 2">H1</strain>
    </source>
</reference>
<dbReference type="OrthoDB" id="9807630at2"/>
<dbReference type="Pfam" id="PF13419">
    <property type="entry name" value="HAD_2"/>
    <property type="match status" value="1"/>
</dbReference>
<accession>A0A553V2V1</accession>
<gene>
    <name evidence="1" type="ORF">FNU79_06335</name>
</gene>
<dbReference type="GO" id="GO:0008967">
    <property type="term" value="F:phosphoglycolate phosphatase activity"/>
    <property type="evidence" value="ECO:0007669"/>
    <property type="project" value="TreeGrafter"/>
</dbReference>
<evidence type="ECO:0000313" key="1">
    <source>
        <dbReference type="EMBL" id="TSA86803.1"/>
    </source>
</evidence>
<evidence type="ECO:0000313" key="2">
    <source>
        <dbReference type="Proteomes" id="UP000316092"/>
    </source>
</evidence>
<organism evidence="1 2">
    <name type="scientific">Deinococcus detaillensis</name>
    <dbReference type="NCBI Taxonomy" id="2592048"/>
    <lineage>
        <taxon>Bacteria</taxon>
        <taxon>Thermotogati</taxon>
        <taxon>Deinococcota</taxon>
        <taxon>Deinococci</taxon>
        <taxon>Deinococcales</taxon>
        <taxon>Deinococcaceae</taxon>
        <taxon>Deinococcus</taxon>
    </lineage>
</organism>
<protein>
    <submittedName>
        <fullName evidence="1">HAD-IA family hydrolase</fullName>
    </submittedName>
</protein>
<dbReference type="RefSeq" id="WP_143720033.1">
    <property type="nucleotide sequence ID" value="NZ_VKDB01000004.1"/>
</dbReference>
<dbReference type="GO" id="GO:0006281">
    <property type="term" value="P:DNA repair"/>
    <property type="evidence" value="ECO:0007669"/>
    <property type="project" value="TreeGrafter"/>
</dbReference>
<dbReference type="AlphaFoldDB" id="A0A553V2V1"/>
<dbReference type="InterPro" id="IPR041492">
    <property type="entry name" value="HAD_2"/>
</dbReference>
<name>A0A553V2V1_9DEIO</name>
<dbReference type="PANTHER" id="PTHR43434">
    <property type="entry name" value="PHOSPHOGLYCOLATE PHOSPHATASE"/>
    <property type="match status" value="1"/>
</dbReference>
<comment type="caution">
    <text evidence="1">The sequence shown here is derived from an EMBL/GenBank/DDBJ whole genome shotgun (WGS) entry which is preliminary data.</text>
</comment>
<dbReference type="SUPFAM" id="SSF56784">
    <property type="entry name" value="HAD-like"/>
    <property type="match status" value="1"/>
</dbReference>
<dbReference type="PANTHER" id="PTHR43434:SF16">
    <property type="entry name" value="BLL8046 PROTEIN"/>
    <property type="match status" value="1"/>
</dbReference>
<dbReference type="Gene3D" id="3.40.50.1000">
    <property type="entry name" value="HAD superfamily/HAD-like"/>
    <property type="match status" value="1"/>
</dbReference>
<dbReference type="InterPro" id="IPR050155">
    <property type="entry name" value="HAD-like_hydrolase_sf"/>
</dbReference>
<dbReference type="Proteomes" id="UP000316092">
    <property type="component" value="Unassembled WGS sequence"/>
</dbReference>
<proteinExistence type="predicted"/>
<keyword evidence="2" id="KW-1185">Reference proteome</keyword>
<dbReference type="GO" id="GO:0005829">
    <property type="term" value="C:cytosol"/>
    <property type="evidence" value="ECO:0007669"/>
    <property type="project" value="TreeGrafter"/>
</dbReference>
<dbReference type="NCBIfam" id="TIGR01509">
    <property type="entry name" value="HAD-SF-IA-v3"/>
    <property type="match status" value="1"/>
</dbReference>
<dbReference type="InterPro" id="IPR036412">
    <property type="entry name" value="HAD-like_sf"/>
</dbReference>
<dbReference type="InterPro" id="IPR006439">
    <property type="entry name" value="HAD-SF_hydro_IA"/>
</dbReference>
<dbReference type="EMBL" id="VKDB01000004">
    <property type="protein sequence ID" value="TSA86803.1"/>
    <property type="molecule type" value="Genomic_DNA"/>
</dbReference>